<dbReference type="EMBL" id="JAVRRL010000007">
    <property type="protein sequence ID" value="KAK5116724.1"/>
    <property type="molecule type" value="Genomic_DNA"/>
</dbReference>
<reference evidence="1" key="1">
    <citation type="submission" date="2023-08" db="EMBL/GenBank/DDBJ databases">
        <title>Black Yeasts Isolated from many extreme environments.</title>
        <authorList>
            <person name="Coleine C."/>
            <person name="Stajich J.E."/>
            <person name="Selbmann L."/>
        </authorList>
    </citation>
    <scope>NUCLEOTIDE SEQUENCE</scope>
    <source>
        <strain evidence="1">CCFEE 5401</strain>
    </source>
</reference>
<dbReference type="Proteomes" id="UP001310890">
    <property type="component" value="Unassembled WGS sequence"/>
</dbReference>
<comment type="caution">
    <text evidence="1">The sequence shown here is derived from an EMBL/GenBank/DDBJ whole genome shotgun (WGS) entry which is preliminary data.</text>
</comment>
<name>A0AAN7TNH6_9PEZI</name>
<proteinExistence type="predicted"/>
<accession>A0AAN7TNH6</accession>
<sequence length="420" mass="47525">MFRSLLTVIGWSLLLTLPLTFLPLLTSTISGISFAFWHNRHIETNTAAYLSEIHARASDWGVGGDVPSFRQWQDTNNDFGVMRINSDDWTRKLGFVLPEQYANILKHNEVTIEKSASLTTLKRNTSPSSPDSAKPREQWLWLTWYGFPDFFPWDRSFVRAIFYANAHPPKNESGFFIAQCSGSAEFLCGVWGTRPYALVHFLVEEEEILGVEEEEEEEEEEEGLTYGVPSEDLRRVTVRIIEFPLQDVWTGLPENVFLGDDEQVRAVMGGEGLYEQFEPYEEMAQLMHHFAEYENGLWNAKGTVRSYLDRVDDWIGKHIAEPMGLDGLLDGLHDIVFVLVGRLTGELVIAPMNMLWELGEAYLARPSQAERILGRLEDFDPEPANLMDGVFAGFLAKLPGMVEAHRSAAKDEGEPIVTGG</sequence>
<protein>
    <submittedName>
        <fullName evidence="1">Uncharacterized protein</fullName>
    </submittedName>
</protein>
<gene>
    <name evidence="1" type="ORF">LTR62_007398</name>
</gene>
<dbReference type="AlphaFoldDB" id="A0AAN7TNH6"/>
<evidence type="ECO:0000313" key="1">
    <source>
        <dbReference type="EMBL" id="KAK5116724.1"/>
    </source>
</evidence>
<organism evidence="1 2">
    <name type="scientific">Meristemomyces frigidus</name>
    <dbReference type="NCBI Taxonomy" id="1508187"/>
    <lineage>
        <taxon>Eukaryota</taxon>
        <taxon>Fungi</taxon>
        <taxon>Dikarya</taxon>
        <taxon>Ascomycota</taxon>
        <taxon>Pezizomycotina</taxon>
        <taxon>Dothideomycetes</taxon>
        <taxon>Dothideomycetidae</taxon>
        <taxon>Mycosphaerellales</taxon>
        <taxon>Teratosphaeriaceae</taxon>
        <taxon>Meristemomyces</taxon>
    </lineage>
</organism>
<evidence type="ECO:0000313" key="2">
    <source>
        <dbReference type="Proteomes" id="UP001310890"/>
    </source>
</evidence>